<evidence type="ECO:0000313" key="2">
    <source>
        <dbReference type="EMBL" id="OHA63801.1"/>
    </source>
</evidence>
<name>A0A1G2QVC0_9BACT</name>
<keyword evidence="1" id="KW-0812">Transmembrane</keyword>
<protein>
    <submittedName>
        <fullName evidence="2">Uncharacterized protein</fullName>
    </submittedName>
</protein>
<feature type="transmembrane region" description="Helical" evidence="1">
    <location>
        <begin position="82"/>
        <end position="99"/>
    </location>
</feature>
<comment type="caution">
    <text evidence="2">The sequence shown here is derived from an EMBL/GenBank/DDBJ whole genome shotgun (WGS) entry which is preliminary data.</text>
</comment>
<gene>
    <name evidence="2" type="ORF">A2843_01385</name>
</gene>
<keyword evidence="1" id="KW-0472">Membrane</keyword>
<sequence>MIPTPAPAPLLNVILHGAVFLFVLSTFVIALIVWIRRKRETMPAEESESWEIFVLGLFFYMVSEFSDLFTPSLRASLGMHNYFTEFALLVGLAFIFIAMRRRLLIVSEAEQGEQP</sequence>
<feature type="transmembrane region" description="Helical" evidence="1">
    <location>
        <begin position="47"/>
        <end position="62"/>
    </location>
</feature>
<reference evidence="2 3" key="1">
    <citation type="journal article" date="2016" name="Nat. Commun.">
        <title>Thousands of microbial genomes shed light on interconnected biogeochemical processes in an aquifer system.</title>
        <authorList>
            <person name="Anantharaman K."/>
            <person name="Brown C.T."/>
            <person name="Hug L.A."/>
            <person name="Sharon I."/>
            <person name="Castelle C.J."/>
            <person name="Probst A.J."/>
            <person name="Thomas B.C."/>
            <person name="Singh A."/>
            <person name="Wilkins M.J."/>
            <person name="Karaoz U."/>
            <person name="Brodie E.L."/>
            <person name="Williams K.H."/>
            <person name="Hubbard S.S."/>
            <person name="Banfield J.F."/>
        </authorList>
    </citation>
    <scope>NUCLEOTIDE SEQUENCE [LARGE SCALE GENOMIC DNA]</scope>
</reference>
<proteinExistence type="predicted"/>
<evidence type="ECO:0000256" key="1">
    <source>
        <dbReference type="SAM" id="Phobius"/>
    </source>
</evidence>
<dbReference type="EMBL" id="MHTS01000026">
    <property type="protein sequence ID" value="OHA63801.1"/>
    <property type="molecule type" value="Genomic_DNA"/>
</dbReference>
<dbReference type="AlphaFoldDB" id="A0A1G2QVC0"/>
<keyword evidence="1" id="KW-1133">Transmembrane helix</keyword>
<accession>A0A1G2QVC0</accession>
<evidence type="ECO:0000313" key="3">
    <source>
        <dbReference type="Proteomes" id="UP000178170"/>
    </source>
</evidence>
<feature type="transmembrane region" description="Helical" evidence="1">
    <location>
        <begin position="13"/>
        <end position="35"/>
    </location>
</feature>
<organism evidence="2 3">
    <name type="scientific">Candidatus Wildermuthbacteria bacterium RIFCSPHIGHO2_01_FULL_48_27b</name>
    <dbReference type="NCBI Taxonomy" id="1802447"/>
    <lineage>
        <taxon>Bacteria</taxon>
        <taxon>Candidatus Wildermuthiibacteriota</taxon>
    </lineage>
</organism>
<dbReference type="Proteomes" id="UP000178170">
    <property type="component" value="Unassembled WGS sequence"/>
</dbReference>